<evidence type="ECO:0000313" key="2">
    <source>
        <dbReference type="EMBL" id="MDI3390023.1"/>
    </source>
</evidence>
<evidence type="ECO:0000259" key="1">
    <source>
        <dbReference type="SMART" id="SM00943"/>
    </source>
</evidence>
<dbReference type="RefSeq" id="WP_282516502.1">
    <property type="nucleotide sequence ID" value="NZ_JASCIR010000037.1"/>
</dbReference>
<name>A0ABT6S201_9ACTN</name>
<dbReference type="SUPFAM" id="SSF56747">
    <property type="entry name" value="Prim-pol domain"/>
    <property type="match status" value="1"/>
</dbReference>
<dbReference type="SMART" id="SM00943">
    <property type="entry name" value="Prim-Pol"/>
    <property type="match status" value="1"/>
</dbReference>
<dbReference type="Pfam" id="PF09250">
    <property type="entry name" value="Prim-Pol"/>
    <property type="match status" value="1"/>
</dbReference>
<feature type="domain" description="DNA primase/polymerase bifunctional N-terminal" evidence="1">
    <location>
        <begin position="7"/>
        <end position="168"/>
    </location>
</feature>
<keyword evidence="3" id="KW-1185">Reference proteome</keyword>
<comment type="caution">
    <text evidence="2">The sequence shown here is derived from an EMBL/GenBank/DDBJ whole genome shotgun (WGS) entry which is preliminary data.</text>
</comment>
<reference evidence="2 3" key="1">
    <citation type="submission" date="2023-05" db="EMBL/GenBank/DDBJ databases">
        <title>Draft genome sequence of Streptomyces sp. B-S-A8 isolated from a cave soil in Thailand.</title>
        <authorList>
            <person name="Chamroensaksri N."/>
            <person name="Muangham S."/>
        </authorList>
    </citation>
    <scope>NUCLEOTIDE SEQUENCE [LARGE SCALE GENOMIC DNA]</scope>
    <source>
        <strain evidence="2 3">B-S-A8</strain>
    </source>
</reference>
<gene>
    <name evidence="2" type="ORF">QIS99_28090</name>
</gene>
<organism evidence="2 3">
    <name type="scientific">Streptomyces solicavernae</name>
    <dbReference type="NCBI Taxonomy" id="3043614"/>
    <lineage>
        <taxon>Bacteria</taxon>
        <taxon>Bacillati</taxon>
        <taxon>Actinomycetota</taxon>
        <taxon>Actinomycetes</taxon>
        <taxon>Kitasatosporales</taxon>
        <taxon>Streptomycetaceae</taxon>
        <taxon>Streptomyces</taxon>
    </lineage>
</organism>
<proteinExistence type="predicted"/>
<sequence>MTTTDEAAGLTARGLVVFPLPPGGRLPAGRWQAHCLATPDQVRQRWRDGDNIGVACRASNLVGLDLDQDDDTDGLAVLAALAARLGEPWPDTLTVATPSGGRHLYFRAPTGRIVPSTSGGRSGLGPGIDVRAPGRHSGGYLIGPGSIVNGVPYVIVRDEPIRPLPDWITDRLTRPLRAGRQRAGRDSKLSCPSRT</sequence>
<protein>
    <submittedName>
        <fullName evidence="2">Bifunctional DNA primase/polymerase</fullName>
    </submittedName>
</protein>
<accession>A0ABT6S201</accession>
<dbReference type="CDD" id="cd04859">
    <property type="entry name" value="Prim_Pol"/>
    <property type="match status" value="1"/>
</dbReference>
<evidence type="ECO:0000313" key="3">
    <source>
        <dbReference type="Proteomes" id="UP001224661"/>
    </source>
</evidence>
<dbReference type="InterPro" id="IPR015330">
    <property type="entry name" value="DNA_primase/pol_bifunc_N"/>
</dbReference>
<dbReference type="EMBL" id="JASCIR010000037">
    <property type="protein sequence ID" value="MDI3390023.1"/>
    <property type="molecule type" value="Genomic_DNA"/>
</dbReference>
<dbReference type="Proteomes" id="UP001224661">
    <property type="component" value="Unassembled WGS sequence"/>
</dbReference>